<accession>A0A4R9GQ07</accession>
<dbReference type="Gene3D" id="2.40.10.10">
    <property type="entry name" value="Trypsin-like serine proteases"/>
    <property type="match status" value="1"/>
</dbReference>
<gene>
    <name evidence="1" type="ORF">EHO61_08835</name>
</gene>
<proteinExistence type="predicted"/>
<dbReference type="OrthoDB" id="1491548at2"/>
<dbReference type="EMBL" id="RQEV01000009">
    <property type="protein sequence ID" value="TGK18997.1"/>
    <property type="molecule type" value="Genomic_DNA"/>
</dbReference>
<dbReference type="AlphaFoldDB" id="A0A4R9GQ07"/>
<dbReference type="InterPro" id="IPR009003">
    <property type="entry name" value="Peptidase_S1_PA"/>
</dbReference>
<reference evidence="1" key="1">
    <citation type="journal article" date="2019" name="PLoS Negl. Trop. Dis.">
        <title>Revisiting the worldwide diversity of Leptospira species in the environment.</title>
        <authorList>
            <person name="Vincent A.T."/>
            <person name="Schiettekatte O."/>
            <person name="Bourhy P."/>
            <person name="Veyrier F.J."/>
            <person name="Picardeau M."/>
        </authorList>
    </citation>
    <scope>NUCLEOTIDE SEQUENCE [LARGE SCALE GENOMIC DNA]</scope>
    <source>
        <strain evidence="1">SCS5</strain>
    </source>
</reference>
<comment type="caution">
    <text evidence="1">The sequence shown here is derived from an EMBL/GenBank/DDBJ whole genome shotgun (WGS) entry which is preliminary data.</text>
</comment>
<name>A0A4R9GQ07_9LEPT</name>
<dbReference type="Pfam" id="PF13365">
    <property type="entry name" value="Trypsin_2"/>
    <property type="match status" value="1"/>
</dbReference>
<evidence type="ECO:0000313" key="1">
    <source>
        <dbReference type="EMBL" id="TGK18997.1"/>
    </source>
</evidence>
<organism evidence="1 2">
    <name type="scientific">Leptospira fluminis</name>
    <dbReference type="NCBI Taxonomy" id="2484979"/>
    <lineage>
        <taxon>Bacteria</taxon>
        <taxon>Pseudomonadati</taxon>
        <taxon>Spirochaetota</taxon>
        <taxon>Spirochaetia</taxon>
        <taxon>Leptospirales</taxon>
        <taxon>Leptospiraceae</taxon>
        <taxon>Leptospira</taxon>
    </lineage>
</organism>
<protein>
    <recommendedName>
        <fullName evidence="3">Serine protease</fullName>
    </recommendedName>
</protein>
<dbReference type="RefSeq" id="WP_135813255.1">
    <property type="nucleotide sequence ID" value="NZ_RQEV01000009.1"/>
</dbReference>
<evidence type="ECO:0008006" key="3">
    <source>
        <dbReference type="Google" id="ProtNLM"/>
    </source>
</evidence>
<dbReference type="Proteomes" id="UP000297855">
    <property type="component" value="Unassembled WGS sequence"/>
</dbReference>
<dbReference type="InterPro" id="IPR043504">
    <property type="entry name" value="Peptidase_S1_PA_chymotrypsin"/>
</dbReference>
<keyword evidence="2" id="KW-1185">Reference proteome</keyword>
<sequence>MGDEERLLPFLKEAKRILDDRKDEIISVGLGIGTVSTEKKEGYDGTGLGILLIVSDLAEIDDFPEKITTQIGKKMKSAPTILWQMAHPGTMIRGNVQPDPIRKQKQDPLVGGISISGGIGPWHKRQNPSAGTLGMVVKQGAKKVLLTNAHVVRKWDRSETLNNRVFQPGLLDGLGHRESLWIGRQTKKYEGKYNEDAYIDAAIVSLREDDGNVRGADLKTLVRNEPVVAAGTAKTKLLSSVKKSGRTTGITNGIVRCMRLEWISNSRDDHNKAGIVITPKKPNQIFAEHGDSGSVVLSKKGTPVGLLWRGEYFKQPRSKNPDDLWQMVFASPIDLVCDALNIRFPMSEDFESDDTKYVRIVRHREKL</sequence>
<evidence type="ECO:0000313" key="2">
    <source>
        <dbReference type="Proteomes" id="UP000297855"/>
    </source>
</evidence>
<dbReference type="SUPFAM" id="SSF50494">
    <property type="entry name" value="Trypsin-like serine proteases"/>
    <property type="match status" value="1"/>
</dbReference>